<comment type="caution">
    <text evidence="2">The sequence shown here is derived from an EMBL/GenBank/DDBJ whole genome shotgun (WGS) entry which is preliminary data.</text>
</comment>
<sequence>MAPLINHRLFGSGSVLFQKPEPQDERELKRQKRKQSNRESSMRSRMHKKINLQVILIFRKLGDTTAIRESVRGTAIGKTKTTEKADRATVEQVSFQTINCD</sequence>
<proteinExistence type="predicted"/>
<dbReference type="Proteomes" id="UP001206925">
    <property type="component" value="Unassembled WGS sequence"/>
</dbReference>
<keyword evidence="3" id="KW-1185">Reference proteome</keyword>
<evidence type="ECO:0000313" key="2">
    <source>
        <dbReference type="EMBL" id="KAI7750336.1"/>
    </source>
</evidence>
<accession>A0AAD5D1E8</accession>
<protein>
    <submittedName>
        <fullName evidence="2">Uncharacterized protein</fullName>
    </submittedName>
</protein>
<evidence type="ECO:0000313" key="3">
    <source>
        <dbReference type="Proteomes" id="UP001206925"/>
    </source>
</evidence>
<reference evidence="2" key="1">
    <citation type="submission" date="2022-06" db="EMBL/GenBank/DDBJ databases">
        <title>Uncovering the hologenomic basis of an extraordinary plant invasion.</title>
        <authorList>
            <person name="Bieker V.C."/>
            <person name="Martin M.D."/>
            <person name="Gilbert T."/>
            <person name="Hodgins K."/>
            <person name="Battlay P."/>
            <person name="Petersen B."/>
            <person name="Wilson J."/>
        </authorList>
    </citation>
    <scope>NUCLEOTIDE SEQUENCE</scope>
    <source>
        <strain evidence="2">AA19_3_7</strain>
        <tissue evidence="2">Leaf</tissue>
    </source>
</reference>
<evidence type="ECO:0000256" key="1">
    <source>
        <dbReference type="SAM" id="MobiDB-lite"/>
    </source>
</evidence>
<dbReference type="EMBL" id="JAMZMK010006165">
    <property type="protein sequence ID" value="KAI7750336.1"/>
    <property type="molecule type" value="Genomic_DNA"/>
</dbReference>
<feature type="region of interest" description="Disordered" evidence="1">
    <location>
        <begin position="15"/>
        <end position="45"/>
    </location>
</feature>
<name>A0AAD5D1E8_AMBAR</name>
<dbReference type="AlphaFoldDB" id="A0AAD5D1E8"/>
<organism evidence="2 3">
    <name type="scientific">Ambrosia artemisiifolia</name>
    <name type="common">Common ragweed</name>
    <dbReference type="NCBI Taxonomy" id="4212"/>
    <lineage>
        <taxon>Eukaryota</taxon>
        <taxon>Viridiplantae</taxon>
        <taxon>Streptophyta</taxon>
        <taxon>Embryophyta</taxon>
        <taxon>Tracheophyta</taxon>
        <taxon>Spermatophyta</taxon>
        <taxon>Magnoliopsida</taxon>
        <taxon>eudicotyledons</taxon>
        <taxon>Gunneridae</taxon>
        <taxon>Pentapetalae</taxon>
        <taxon>asterids</taxon>
        <taxon>campanulids</taxon>
        <taxon>Asterales</taxon>
        <taxon>Asteraceae</taxon>
        <taxon>Asteroideae</taxon>
        <taxon>Heliantheae alliance</taxon>
        <taxon>Heliantheae</taxon>
        <taxon>Ambrosia</taxon>
    </lineage>
</organism>
<gene>
    <name evidence="2" type="ORF">M8C21_008092</name>
</gene>